<accession>A0ACB9J8I9</accession>
<proteinExistence type="predicted"/>
<evidence type="ECO:0000313" key="1">
    <source>
        <dbReference type="EMBL" id="KAI3816452.1"/>
    </source>
</evidence>
<dbReference type="Proteomes" id="UP001056120">
    <property type="component" value="Linkage Group LG05"/>
</dbReference>
<keyword evidence="2" id="KW-1185">Reference proteome</keyword>
<evidence type="ECO:0000313" key="2">
    <source>
        <dbReference type="Proteomes" id="UP001056120"/>
    </source>
</evidence>
<protein>
    <submittedName>
        <fullName evidence="1">Uncharacterized protein</fullName>
    </submittedName>
</protein>
<reference evidence="1 2" key="2">
    <citation type="journal article" date="2022" name="Mol. Ecol. Resour.">
        <title>The genomes of chicory, endive, great burdock and yacon provide insights into Asteraceae paleo-polyploidization history and plant inulin production.</title>
        <authorList>
            <person name="Fan W."/>
            <person name="Wang S."/>
            <person name="Wang H."/>
            <person name="Wang A."/>
            <person name="Jiang F."/>
            <person name="Liu H."/>
            <person name="Zhao H."/>
            <person name="Xu D."/>
            <person name="Zhang Y."/>
        </authorList>
    </citation>
    <scope>NUCLEOTIDE SEQUENCE [LARGE SCALE GENOMIC DNA]</scope>
    <source>
        <strain evidence="2">cv. Yunnan</strain>
        <tissue evidence="1">Leaves</tissue>
    </source>
</reference>
<organism evidence="1 2">
    <name type="scientific">Smallanthus sonchifolius</name>
    <dbReference type="NCBI Taxonomy" id="185202"/>
    <lineage>
        <taxon>Eukaryota</taxon>
        <taxon>Viridiplantae</taxon>
        <taxon>Streptophyta</taxon>
        <taxon>Embryophyta</taxon>
        <taxon>Tracheophyta</taxon>
        <taxon>Spermatophyta</taxon>
        <taxon>Magnoliopsida</taxon>
        <taxon>eudicotyledons</taxon>
        <taxon>Gunneridae</taxon>
        <taxon>Pentapetalae</taxon>
        <taxon>asterids</taxon>
        <taxon>campanulids</taxon>
        <taxon>Asterales</taxon>
        <taxon>Asteraceae</taxon>
        <taxon>Asteroideae</taxon>
        <taxon>Heliantheae alliance</taxon>
        <taxon>Millerieae</taxon>
        <taxon>Smallanthus</taxon>
    </lineage>
</organism>
<sequence length="247" mass="28590">MGRGKVQLRRIENKINRQVTFSKRRGGLLKKAHEISVLCDAEVALIVFSNKGKLFEFSTDSCMESILERYERYSYTERQLVAPDATPRNWTLEYNKLKSRAELLQRNHRHYMGEDIESLSLKEIQNLEQQLDTGLKNIRTRKNQLLHESISELQKKGKAIQEQNTTLTKKIKEKEKDKTIPQNAQWEHHNYMDHDTTFLMTQPHPTLNMGGDYNQAASGGGEGADGRTNELDLSLQPIYSCHLRCFP</sequence>
<comment type="caution">
    <text evidence="1">The sequence shown here is derived from an EMBL/GenBank/DDBJ whole genome shotgun (WGS) entry which is preliminary data.</text>
</comment>
<gene>
    <name evidence="1" type="ORF">L1987_16150</name>
</gene>
<name>A0ACB9J8I9_9ASTR</name>
<dbReference type="EMBL" id="CM042022">
    <property type="protein sequence ID" value="KAI3816452.1"/>
    <property type="molecule type" value="Genomic_DNA"/>
</dbReference>
<reference evidence="2" key="1">
    <citation type="journal article" date="2022" name="Mol. Ecol. Resour.">
        <title>The genomes of chicory, endive, great burdock and yacon provide insights into Asteraceae palaeo-polyploidization history and plant inulin production.</title>
        <authorList>
            <person name="Fan W."/>
            <person name="Wang S."/>
            <person name="Wang H."/>
            <person name="Wang A."/>
            <person name="Jiang F."/>
            <person name="Liu H."/>
            <person name="Zhao H."/>
            <person name="Xu D."/>
            <person name="Zhang Y."/>
        </authorList>
    </citation>
    <scope>NUCLEOTIDE SEQUENCE [LARGE SCALE GENOMIC DNA]</scope>
    <source>
        <strain evidence="2">cv. Yunnan</strain>
    </source>
</reference>